<dbReference type="Proteomes" id="UP001152795">
    <property type="component" value="Unassembled WGS sequence"/>
</dbReference>
<name>A0A7D9I0Z7_PARCT</name>
<organism evidence="1 2">
    <name type="scientific">Paramuricea clavata</name>
    <name type="common">Red gorgonian</name>
    <name type="synonym">Violescent sea-whip</name>
    <dbReference type="NCBI Taxonomy" id="317549"/>
    <lineage>
        <taxon>Eukaryota</taxon>
        <taxon>Metazoa</taxon>
        <taxon>Cnidaria</taxon>
        <taxon>Anthozoa</taxon>
        <taxon>Octocorallia</taxon>
        <taxon>Malacalcyonacea</taxon>
        <taxon>Plexauridae</taxon>
        <taxon>Paramuricea</taxon>
    </lineage>
</organism>
<proteinExistence type="predicted"/>
<evidence type="ECO:0000313" key="1">
    <source>
        <dbReference type="EMBL" id="CAB3998284.1"/>
    </source>
</evidence>
<protein>
    <submittedName>
        <fullName evidence="1">Uncharacterized protein</fullName>
    </submittedName>
</protein>
<dbReference type="EMBL" id="CACRXK020003315">
    <property type="protein sequence ID" value="CAB3998284.1"/>
    <property type="molecule type" value="Genomic_DNA"/>
</dbReference>
<accession>A0A7D9I0Z7</accession>
<keyword evidence="2" id="KW-1185">Reference proteome</keyword>
<reference evidence="1" key="1">
    <citation type="submission" date="2020-04" db="EMBL/GenBank/DDBJ databases">
        <authorList>
            <person name="Alioto T."/>
            <person name="Alioto T."/>
            <person name="Gomez Garrido J."/>
        </authorList>
    </citation>
    <scope>NUCLEOTIDE SEQUENCE</scope>
    <source>
        <strain evidence="1">A484AB</strain>
    </source>
</reference>
<comment type="caution">
    <text evidence="1">The sequence shown here is derived from an EMBL/GenBank/DDBJ whole genome shotgun (WGS) entry which is preliminary data.</text>
</comment>
<evidence type="ECO:0000313" key="2">
    <source>
        <dbReference type="Proteomes" id="UP001152795"/>
    </source>
</evidence>
<gene>
    <name evidence="1" type="ORF">PACLA_8A013889</name>
</gene>
<sequence>MALVFDFKNANEKSWFRNNLGKLLQKRLEIRLVGEKVYDNGGESLMEVYKICGWTKNNVPIRSKTELRPKPSARKSPRTTKPMPMPMPPHCSVSSERNRE</sequence>
<dbReference type="AlphaFoldDB" id="A0A7D9I0Z7"/>